<dbReference type="OrthoDB" id="5976811at2759"/>
<protein>
    <recommendedName>
        <fullName evidence="4">Neuroparsin</fullName>
    </recommendedName>
</protein>
<dbReference type="Pfam" id="PF07327">
    <property type="entry name" value="Neuroparsin"/>
    <property type="match status" value="1"/>
</dbReference>
<keyword evidence="1" id="KW-0732">Signal</keyword>
<evidence type="ECO:0000256" key="1">
    <source>
        <dbReference type="SAM" id="SignalP"/>
    </source>
</evidence>
<dbReference type="EMBL" id="OU898277">
    <property type="protein sequence ID" value="CAG9829413.1"/>
    <property type="molecule type" value="Genomic_DNA"/>
</dbReference>
<evidence type="ECO:0000313" key="2">
    <source>
        <dbReference type="EMBL" id="CAG9829413.1"/>
    </source>
</evidence>
<dbReference type="Proteomes" id="UP001153709">
    <property type="component" value="Chromosome 2"/>
</dbReference>
<gene>
    <name evidence="2" type="ORF">DIABBA_LOCUS3226</name>
</gene>
<feature type="chain" id="PRO_5040411192" description="Neuroparsin" evidence="1">
    <location>
        <begin position="25"/>
        <end position="109"/>
    </location>
</feature>
<organism evidence="2 3">
    <name type="scientific">Diabrotica balteata</name>
    <name type="common">Banded cucumber beetle</name>
    <dbReference type="NCBI Taxonomy" id="107213"/>
    <lineage>
        <taxon>Eukaryota</taxon>
        <taxon>Metazoa</taxon>
        <taxon>Ecdysozoa</taxon>
        <taxon>Arthropoda</taxon>
        <taxon>Hexapoda</taxon>
        <taxon>Insecta</taxon>
        <taxon>Pterygota</taxon>
        <taxon>Neoptera</taxon>
        <taxon>Endopterygota</taxon>
        <taxon>Coleoptera</taxon>
        <taxon>Polyphaga</taxon>
        <taxon>Cucujiformia</taxon>
        <taxon>Chrysomeloidea</taxon>
        <taxon>Chrysomelidae</taxon>
        <taxon>Galerucinae</taxon>
        <taxon>Diabroticina</taxon>
        <taxon>Diabroticites</taxon>
        <taxon>Diabrotica</taxon>
    </lineage>
</organism>
<dbReference type="Gene3D" id="4.10.40.20">
    <property type="match status" value="1"/>
</dbReference>
<evidence type="ECO:0000313" key="3">
    <source>
        <dbReference type="Proteomes" id="UP001153709"/>
    </source>
</evidence>
<dbReference type="AlphaFoldDB" id="A0A9N9SRP4"/>
<evidence type="ECO:0008006" key="4">
    <source>
        <dbReference type="Google" id="ProtNLM"/>
    </source>
</evidence>
<reference evidence="2" key="1">
    <citation type="submission" date="2022-01" db="EMBL/GenBank/DDBJ databases">
        <authorList>
            <person name="King R."/>
        </authorList>
    </citation>
    <scope>NUCLEOTIDE SEQUENCE</scope>
</reference>
<feature type="signal peptide" evidence="1">
    <location>
        <begin position="1"/>
        <end position="24"/>
    </location>
</feature>
<name>A0A9N9SRP4_DIABA</name>
<sequence length="109" mass="11781">MVPNFILLILSVSVILFLCPQTTAAGLWVCQPCKDEAECNAEPKEVCVWGEARDACFRRICARGPGDRCGGPLDILGQCGEGMMCSKKDERCHGCSLQTMQCYNSAGSS</sequence>
<proteinExistence type="predicted"/>
<dbReference type="InterPro" id="IPR010850">
    <property type="entry name" value="Neuroparsin"/>
</dbReference>
<accession>A0A9N9SRP4</accession>
<keyword evidence="3" id="KW-1185">Reference proteome</keyword>